<dbReference type="EMBL" id="LSYS01003169">
    <property type="protein sequence ID" value="OPJ83436.1"/>
    <property type="molecule type" value="Genomic_DNA"/>
</dbReference>
<sequence>MSVTFVSESEYPLAPRICAEDINALELRHSLPIVQRETANIPKNTIHITLEERFVANDYFGQKKSPSFPKSV</sequence>
<protein>
    <submittedName>
        <fullName evidence="1">Uncharacterized protein</fullName>
    </submittedName>
</protein>
<comment type="caution">
    <text evidence="1">The sequence shown here is derived from an EMBL/GenBank/DDBJ whole genome shotgun (WGS) entry which is preliminary data.</text>
</comment>
<gene>
    <name evidence="1" type="ORF">AV530_006328</name>
</gene>
<keyword evidence="2" id="KW-1185">Reference proteome</keyword>
<evidence type="ECO:0000313" key="2">
    <source>
        <dbReference type="Proteomes" id="UP000190648"/>
    </source>
</evidence>
<proteinExistence type="predicted"/>
<name>A0A1V4KG34_PATFA</name>
<evidence type="ECO:0000313" key="1">
    <source>
        <dbReference type="EMBL" id="OPJ83436.1"/>
    </source>
</evidence>
<dbReference type="Proteomes" id="UP000190648">
    <property type="component" value="Unassembled WGS sequence"/>
</dbReference>
<accession>A0A1V4KG34</accession>
<reference evidence="1 2" key="1">
    <citation type="submission" date="2016-02" db="EMBL/GenBank/DDBJ databases">
        <title>Band-tailed pigeon sequencing and assembly.</title>
        <authorList>
            <person name="Soares A.E."/>
            <person name="Novak B.J."/>
            <person name="Rice E.S."/>
            <person name="O'Connell B."/>
            <person name="Chang D."/>
            <person name="Weber S."/>
            <person name="Shapiro B."/>
        </authorList>
    </citation>
    <scope>NUCLEOTIDE SEQUENCE [LARGE SCALE GENOMIC DNA]</scope>
    <source>
        <strain evidence="1">BTP2013</strain>
        <tissue evidence="1">Blood</tissue>
    </source>
</reference>
<dbReference type="AlphaFoldDB" id="A0A1V4KG34"/>
<organism evidence="1 2">
    <name type="scientific">Patagioenas fasciata monilis</name>
    <dbReference type="NCBI Taxonomy" id="372326"/>
    <lineage>
        <taxon>Eukaryota</taxon>
        <taxon>Metazoa</taxon>
        <taxon>Chordata</taxon>
        <taxon>Craniata</taxon>
        <taxon>Vertebrata</taxon>
        <taxon>Euteleostomi</taxon>
        <taxon>Archelosauria</taxon>
        <taxon>Archosauria</taxon>
        <taxon>Dinosauria</taxon>
        <taxon>Saurischia</taxon>
        <taxon>Theropoda</taxon>
        <taxon>Coelurosauria</taxon>
        <taxon>Aves</taxon>
        <taxon>Neognathae</taxon>
        <taxon>Neoaves</taxon>
        <taxon>Columbimorphae</taxon>
        <taxon>Columbiformes</taxon>
        <taxon>Columbidae</taxon>
        <taxon>Patagioenas</taxon>
    </lineage>
</organism>